<accession>A0ACB7SSL6</accession>
<name>A0ACB7SSL6_HYAAI</name>
<dbReference type="Proteomes" id="UP000821845">
    <property type="component" value="Chromosome 2"/>
</dbReference>
<proteinExistence type="predicted"/>
<gene>
    <name evidence="1" type="ORF">HPB50_003555</name>
</gene>
<protein>
    <submittedName>
        <fullName evidence="1">Uncharacterized protein</fullName>
    </submittedName>
</protein>
<evidence type="ECO:0000313" key="2">
    <source>
        <dbReference type="Proteomes" id="UP000821845"/>
    </source>
</evidence>
<comment type="caution">
    <text evidence="1">The sequence shown here is derived from an EMBL/GenBank/DDBJ whole genome shotgun (WGS) entry which is preliminary data.</text>
</comment>
<sequence>MSESTVSRTFATWVNFLQRELRHLTTFPTRDDIRPHLPKSFYDFPNTRLILDATEVRIQRPSSVNAQRQTFSSYKHYNTYKALIGCTPDGYITYVSRLWGGSSF</sequence>
<evidence type="ECO:0000313" key="1">
    <source>
        <dbReference type="EMBL" id="KAH6937660.1"/>
    </source>
</evidence>
<keyword evidence="2" id="KW-1185">Reference proteome</keyword>
<dbReference type="EMBL" id="CM023482">
    <property type="protein sequence ID" value="KAH6937660.1"/>
    <property type="molecule type" value="Genomic_DNA"/>
</dbReference>
<reference evidence="1" key="1">
    <citation type="submission" date="2020-05" db="EMBL/GenBank/DDBJ databases">
        <title>Large-scale comparative analyses of tick genomes elucidate their genetic diversity and vector capacities.</title>
        <authorList>
            <person name="Jia N."/>
            <person name="Wang J."/>
            <person name="Shi W."/>
            <person name="Du L."/>
            <person name="Sun Y."/>
            <person name="Zhan W."/>
            <person name="Jiang J."/>
            <person name="Wang Q."/>
            <person name="Zhang B."/>
            <person name="Ji P."/>
            <person name="Sakyi L.B."/>
            <person name="Cui X."/>
            <person name="Yuan T."/>
            <person name="Jiang B."/>
            <person name="Yang W."/>
            <person name="Lam T.T.-Y."/>
            <person name="Chang Q."/>
            <person name="Ding S."/>
            <person name="Wang X."/>
            <person name="Zhu J."/>
            <person name="Ruan X."/>
            <person name="Zhao L."/>
            <person name="Wei J."/>
            <person name="Que T."/>
            <person name="Du C."/>
            <person name="Cheng J."/>
            <person name="Dai P."/>
            <person name="Han X."/>
            <person name="Huang E."/>
            <person name="Gao Y."/>
            <person name="Liu J."/>
            <person name="Shao H."/>
            <person name="Ye R."/>
            <person name="Li L."/>
            <person name="Wei W."/>
            <person name="Wang X."/>
            <person name="Wang C."/>
            <person name="Yang T."/>
            <person name="Huo Q."/>
            <person name="Li W."/>
            <person name="Guo W."/>
            <person name="Chen H."/>
            <person name="Zhou L."/>
            <person name="Ni X."/>
            <person name="Tian J."/>
            <person name="Zhou Y."/>
            <person name="Sheng Y."/>
            <person name="Liu T."/>
            <person name="Pan Y."/>
            <person name="Xia L."/>
            <person name="Li J."/>
            <person name="Zhao F."/>
            <person name="Cao W."/>
        </authorList>
    </citation>
    <scope>NUCLEOTIDE SEQUENCE</scope>
    <source>
        <strain evidence="1">Hyas-2018</strain>
    </source>
</reference>
<organism evidence="1 2">
    <name type="scientific">Hyalomma asiaticum</name>
    <name type="common">Tick</name>
    <dbReference type="NCBI Taxonomy" id="266040"/>
    <lineage>
        <taxon>Eukaryota</taxon>
        <taxon>Metazoa</taxon>
        <taxon>Ecdysozoa</taxon>
        <taxon>Arthropoda</taxon>
        <taxon>Chelicerata</taxon>
        <taxon>Arachnida</taxon>
        <taxon>Acari</taxon>
        <taxon>Parasitiformes</taxon>
        <taxon>Ixodida</taxon>
        <taxon>Ixodoidea</taxon>
        <taxon>Ixodidae</taxon>
        <taxon>Hyalomminae</taxon>
        <taxon>Hyalomma</taxon>
    </lineage>
</organism>